<feature type="signal peptide" evidence="1">
    <location>
        <begin position="1"/>
        <end position="15"/>
    </location>
</feature>
<dbReference type="InterPro" id="IPR052766">
    <property type="entry name" value="S41A_metabolite_peptidase"/>
</dbReference>
<accession>A0A8H4AS68</accession>
<name>A0A8H4AS68_GIGMA</name>
<dbReference type="InterPro" id="IPR029045">
    <property type="entry name" value="ClpP/crotonase-like_dom_sf"/>
</dbReference>
<dbReference type="SUPFAM" id="SSF52096">
    <property type="entry name" value="ClpP/crotonase"/>
    <property type="match status" value="1"/>
</dbReference>
<organism evidence="2 3">
    <name type="scientific">Gigaspora margarita</name>
    <dbReference type="NCBI Taxonomy" id="4874"/>
    <lineage>
        <taxon>Eukaryota</taxon>
        <taxon>Fungi</taxon>
        <taxon>Fungi incertae sedis</taxon>
        <taxon>Mucoromycota</taxon>
        <taxon>Glomeromycotina</taxon>
        <taxon>Glomeromycetes</taxon>
        <taxon>Diversisporales</taxon>
        <taxon>Gigasporaceae</taxon>
        <taxon>Gigaspora</taxon>
    </lineage>
</organism>
<dbReference type="Proteomes" id="UP000439903">
    <property type="component" value="Unassembled WGS sequence"/>
</dbReference>
<reference evidence="2 3" key="1">
    <citation type="journal article" date="2019" name="Environ. Microbiol.">
        <title>At the nexus of three kingdoms: the genome of the mycorrhizal fungus Gigaspora margarita provides insights into plant, endobacterial and fungal interactions.</title>
        <authorList>
            <person name="Venice F."/>
            <person name="Ghignone S."/>
            <person name="Salvioli di Fossalunga A."/>
            <person name="Amselem J."/>
            <person name="Novero M."/>
            <person name="Xianan X."/>
            <person name="Sedzielewska Toro K."/>
            <person name="Morin E."/>
            <person name="Lipzen A."/>
            <person name="Grigoriev I.V."/>
            <person name="Henrissat B."/>
            <person name="Martin F.M."/>
            <person name="Bonfante P."/>
        </authorList>
    </citation>
    <scope>NUCLEOTIDE SEQUENCE [LARGE SCALE GENOMIC DNA]</scope>
    <source>
        <strain evidence="2 3">BEG34</strain>
    </source>
</reference>
<protein>
    <submittedName>
        <fullName evidence="2">Peptidase s41 family protein</fullName>
    </submittedName>
</protein>
<feature type="chain" id="PRO_5034301716" evidence="1">
    <location>
        <begin position="16"/>
        <end position="624"/>
    </location>
</feature>
<keyword evidence="3" id="KW-1185">Reference proteome</keyword>
<dbReference type="EMBL" id="WTPW01000285">
    <property type="protein sequence ID" value="KAF0526848.1"/>
    <property type="molecule type" value="Genomic_DNA"/>
</dbReference>
<evidence type="ECO:0000313" key="2">
    <source>
        <dbReference type="EMBL" id="KAF0526848.1"/>
    </source>
</evidence>
<dbReference type="PANTHER" id="PTHR37049">
    <property type="entry name" value="PEPTIDASE S41 FAMILY PROTEIN"/>
    <property type="match status" value="1"/>
</dbReference>
<sequence length="624" mass="70474">MIFYGVLFTVLVASGVNIQYYINSHVPDGCERIHNEFIAKQTTNFTYADVTDCYKSFPLDKDVASKTIDTLTGLMGGFYSFLDKAKESPQPGFDFKAMDLIAELDLFRNKSYTTLYDFTIDVEHLFNDLKDAHTNFGSICFTTFAFYTNMTFYSVVNDGEQKIKVFSDTIDRSNIDCEVTHIDGQKAFQVISEYAKNSVYASRDLGVRFNIALDFTYTVTSFAVRYEIPKKPDITYTLKCNNSNEFDVKRNWVAFSSRTFLNKFNDSKSYFDNFCNPIKGNRQLISTNYKFQEITNIFNSANNLLIEQDQSITRIAVVDNFVGFYQMDDFGVIKILTEHPTVLSNAILDSVIAGFKRLANTGVKKVVLDLSDNLGGYLSIIIFFNLLLFPNTYPSFDFDIRISEQMRLAITEQFKRATKSNIFDMKGYVNAKTYANFTSANDFFGNNVYTRGGVIGNYSNKHTLMNDSINEISQYIQNLTTPVTWKPENYIILTNGLCGSACAFIAQHAVEFNNVTTVAVGGIASNISLSYSSFPGGSVINSTQMFDSLGKLGLLSNNLMPKPLPLTGMSLTFPINEVYSKMNPDEILEFAFKPANFRLFYDEKNIRNITILWSQAAALIGSNR</sequence>
<dbReference type="AlphaFoldDB" id="A0A8H4AS68"/>
<keyword evidence="1" id="KW-0732">Signal</keyword>
<comment type="caution">
    <text evidence="2">The sequence shown here is derived from an EMBL/GenBank/DDBJ whole genome shotgun (WGS) entry which is preliminary data.</text>
</comment>
<proteinExistence type="predicted"/>
<evidence type="ECO:0000256" key="1">
    <source>
        <dbReference type="SAM" id="SignalP"/>
    </source>
</evidence>
<dbReference type="PANTHER" id="PTHR37049:SF4">
    <property type="entry name" value="RHODANESE DOMAIN-CONTAINING PROTEIN"/>
    <property type="match status" value="1"/>
</dbReference>
<gene>
    <name evidence="2" type="ORF">F8M41_013966</name>
</gene>
<dbReference type="OrthoDB" id="27214at2759"/>
<evidence type="ECO:0000313" key="3">
    <source>
        <dbReference type="Proteomes" id="UP000439903"/>
    </source>
</evidence>
<dbReference type="Gene3D" id="3.90.226.10">
    <property type="entry name" value="2-enoyl-CoA Hydratase, Chain A, domain 1"/>
    <property type="match status" value="1"/>
</dbReference>